<keyword evidence="22" id="KW-1185">Reference proteome</keyword>
<comment type="pathway">
    <text evidence="4">Energy metabolism; nitrogen metabolism.</text>
</comment>
<dbReference type="PRINTS" id="PR00419">
    <property type="entry name" value="ADXRDTASE"/>
</dbReference>
<dbReference type="SUPFAM" id="SSF46548">
    <property type="entry name" value="alpha-helical ferredoxin"/>
    <property type="match status" value="1"/>
</dbReference>
<comment type="cofactor">
    <cofactor evidence="2">
        <name>[3Fe-4S] cluster</name>
        <dbReference type="ChEBI" id="CHEBI:21137"/>
    </cofactor>
</comment>
<evidence type="ECO:0000256" key="8">
    <source>
        <dbReference type="ARBA" id="ARBA00022630"/>
    </source>
</evidence>
<dbReference type="CDD" id="cd00982">
    <property type="entry name" value="gltB_C"/>
    <property type="match status" value="1"/>
</dbReference>
<organism evidence="21 22">
    <name type="scientific">Perkinsus chesapeaki</name>
    <name type="common">Clam parasite</name>
    <name type="synonym">Perkinsus andrewsi</name>
    <dbReference type="NCBI Taxonomy" id="330153"/>
    <lineage>
        <taxon>Eukaryota</taxon>
        <taxon>Sar</taxon>
        <taxon>Alveolata</taxon>
        <taxon>Perkinsozoa</taxon>
        <taxon>Perkinsea</taxon>
        <taxon>Perkinsida</taxon>
        <taxon>Perkinsidae</taxon>
        <taxon>Perkinsus</taxon>
    </lineage>
</organism>
<dbReference type="Gene3D" id="2.160.20.60">
    <property type="entry name" value="Glutamate synthase, alpha subunit, C-terminal domain"/>
    <property type="match status" value="1"/>
</dbReference>
<dbReference type="GO" id="GO:0015930">
    <property type="term" value="F:glutamate synthase activity"/>
    <property type="evidence" value="ECO:0007669"/>
    <property type="project" value="InterPro"/>
</dbReference>
<keyword evidence="12" id="KW-0315">Glutamine amidotransferase</keyword>
<comment type="pathway">
    <text evidence="5">Nitrogen metabolism.</text>
</comment>
<dbReference type="InterPro" id="IPR036188">
    <property type="entry name" value="FAD/NAD-bd_sf"/>
</dbReference>
<comment type="similarity">
    <text evidence="6">Belongs to the glutamate synthase family.</text>
</comment>
<evidence type="ECO:0000256" key="3">
    <source>
        <dbReference type="ARBA" id="ARBA00001974"/>
    </source>
</evidence>
<dbReference type="Pfam" id="PF14691">
    <property type="entry name" value="Fer4_20"/>
    <property type="match status" value="1"/>
</dbReference>
<evidence type="ECO:0000256" key="9">
    <source>
        <dbReference type="ARBA" id="ARBA00022643"/>
    </source>
</evidence>
<dbReference type="FunFam" id="2.160.20.60:FF:000001">
    <property type="entry name" value="Glutamate synthase, large subunit"/>
    <property type="match status" value="1"/>
</dbReference>
<evidence type="ECO:0000256" key="2">
    <source>
        <dbReference type="ARBA" id="ARBA00001927"/>
    </source>
</evidence>
<feature type="region of interest" description="Disordered" evidence="19">
    <location>
        <begin position="213"/>
        <end position="243"/>
    </location>
</feature>
<keyword evidence="17" id="KW-0003">3Fe-4S</keyword>
<dbReference type="SUPFAM" id="SSF51971">
    <property type="entry name" value="Nucleotide-binding domain"/>
    <property type="match status" value="1"/>
</dbReference>
<evidence type="ECO:0000313" key="21">
    <source>
        <dbReference type="EMBL" id="KAF4672113.1"/>
    </source>
</evidence>
<dbReference type="InterPro" id="IPR051394">
    <property type="entry name" value="Glutamate_Synthase"/>
</dbReference>
<dbReference type="InterPro" id="IPR017932">
    <property type="entry name" value="GATase_2_dom"/>
</dbReference>
<dbReference type="Pfam" id="PF04898">
    <property type="entry name" value="Glu_syn_central"/>
    <property type="match status" value="1"/>
</dbReference>
<keyword evidence="8" id="KW-0285">Flavoprotein</keyword>
<evidence type="ECO:0000256" key="15">
    <source>
        <dbReference type="ARBA" id="ARBA00023014"/>
    </source>
</evidence>
<feature type="domain" description="Glutamine amidotransferase type-2" evidence="20">
    <location>
        <begin position="36"/>
        <end position="501"/>
    </location>
</feature>
<evidence type="ECO:0000256" key="17">
    <source>
        <dbReference type="ARBA" id="ARBA00023291"/>
    </source>
</evidence>
<evidence type="ECO:0000256" key="1">
    <source>
        <dbReference type="ARBA" id="ARBA00001917"/>
    </source>
</evidence>
<evidence type="ECO:0000259" key="20">
    <source>
        <dbReference type="PROSITE" id="PS51278"/>
    </source>
</evidence>
<gene>
    <name evidence="21" type="ORF">FOL47_000884</name>
</gene>
<evidence type="ECO:0000256" key="13">
    <source>
        <dbReference type="ARBA" id="ARBA00023002"/>
    </source>
</evidence>
<name>A0A7J6MKM7_PERCH</name>
<dbReference type="Pfam" id="PF13450">
    <property type="entry name" value="NAD_binding_8"/>
    <property type="match status" value="1"/>
</dbReference>
<keyword evidence="15" id="KW-0411">Iron-sulfur</keyword>
<keyword evidence="10" id="KW-0479">Metal-binding</keyword>
<keyword evidence="14" id="KW-0408">Iron</keyword>
<evidence type="ECO:0000256" key="5">
    <source>
        <dbReference type="ARBA" id="ARBA00004909"/>
    </source>
</evidence>
<keyword evidence="7" id="KW-0028">Amino-acid biosynthesis</keyword>
<dbReference type="GO" id="GO:0006537">
    <property type="term" value="P:glutamate biosynthetic process"/>
    <property type="evidence" value="ECO:0007669"/>
    <property type="project" value="UniProtKB-KW"/>
</dbReference>
<dbReference type="PANTHER" id="PTHR43100">
    <property type="entry name" value="GLUTAMATE SYNTHASE [NADPH] SMALL CHAIN"/>
    <property type="match status" value="1"/>
</dbReference>
<evidence type="ECO:0000256" key="4">
    <source>
        <dbReference type="ARBA" id="ARBA00004802"/>
    </source>
</evidence>
<evidence type="ECO:0000256" key="19">
    <source>
        <dbReference type="SAM" id="MobiDB-lite"/>
    </source>
</evidence>
<keyword evidence="9" id="KW-0288">FMN</keyword>
<sequence length="2396" mass="261954">MMTTAESTFAQVAQPNWEKVPPKQGLYDPNLEKDSCGVGVIMDIKGEPCRKIMDDAREMLCRMSHRGGIMSDPRDGDGAGILIGIPDSYYRQLSPSFLPDGSVLPPSGEYGMGNVFLPQEENRRLDCTARLARLAERFGLRVLGWRWPLEVQSEILGPASKGSEPFIAQVFVGRIDANEVVRGEGSETDGRVMTEEEDKYLSSASRVGGVSAMKRSKLKPNSNRTGKRYEGERRPPKPFRTRGALSPEICQQLPLEYLLYLLRKAAGSREKTEMFICSLSSKTVTYKGQLTCAQLFVYYTDLSDLNLTTHLAMVHSRFRLCHNGEINTLSGNKQALKSREGGLTGLLQPILPSGMSESQKSVIRRILTPADEGIGSDSATVDNLFEQLNIICGWPLPMAMMLLVREAWRGNVTMGDDKKAMYRYLSCLSEPWDGPAMLAFTDGDVLGATLDRNGLRPSRFMITKGGLFVLSSEVGVVDVDSSDVLQKGRLGPGRMILVDTKQGRVILDEEIKKTLSASAPFADFLKQAVFIDAESTKKVAHDDNIFSTEKNKGIPITLDVLDVPEATLTEQLVMHGYFSELVDMVLSPMARVAQEPLGSMGHDAPLACLSRLPLSSFYYMQQLFAEATNPAIDPLRESIVMSLECPIGPQLIGCTEGCGVADFGRPHAIACGSEPARRVVLDEPILCPWRYQQLLDLEADNDSGIFPFSVVDTTYRIEAARDIKRSAALRDFSGACALESRLHDICEEAEAAVRDGAGVLILCDRRAGPSRVPVDSLLAVGAVHHHLIKCRLRSQTAIIAEVASVSSIHQMCCLLGFGADAIYPYLAYAALTKVRPTNSGIGNESARTELSLNKMVKNYRAATHAGILKVMSKMGISCLSSYKGAQLFQCIGLAAGVKSLCFVDCMSSLGGVGFRSLQEDALRLHTNAYPSRPLPPLVDTETSRAVLPEMGLYHFRSVGNNSELHMNAPDVIAKIQESARKDSPAAYKEYEEWENALVDECELRGLLEICYDKCTPIAIEKVETESDIVKRFCTGAVSFGAISAPTHEALAEAMNSLGGRSNTGEGGEDESRFGQDSDTRSRIKQVASGRFGVTAAYLADADEIQIKLAQGAKPGEGGELPGYKVVGAIAEIRKSTPGVGLISPPPHHDMYSIEDVAQLISDLKHTNPSARISLKLVSKIGVGIIAAGLVKGGAGHVVISGNSGGTGAAKWTSIKHAGGPWELGIAESHQVLVLNGLRDRVTLQADGQIRTARDVVYAGLLGSDEIAMTTVPMIALGCVMMRKCHLNTCPVGIATQDPELVKKFAGQPEDLVNFLWLMAGEVRRIMAKLGIKRFQDLIGRTDLLRMKSVVRENMKTAEIDLSDMLKPTWDPRRRNSARRGLRDDTSVTGSTMTGLSEAAFAEELDQRILARARPMIEGDEKDLTVEIKDPISINNSDRTVGARVSYEIAKHRGSVGLPEGSLFVAFFGSAGQSFGSWLMRGVTFSLEGEANDYVGKGLCGGDIDIRPPKPCAPEFRPEDNVIIGNACLYGATGGRLFVNGQAGDRFAVRNSGGVAVVEGCGDHGCEYMTRGVVVVLGTTGRNFAAGMSGGLAYVLDLDRTCCNKQTVYLDPLGGDAREDKIALKALLAEHLKRTGSPKAAELLSDWANSINRFTKVFPHEYKRVMKEAIVEHVKTGSTVAASILNDFENMRRSCVTTKTSAKSIITRYNLWRSTVDGREDHTLEALGLGDAPKEKVGDLIQSVASGRGMARAFRMGYRMWRQGHYKGSKDVLHGLDLDHFLSERFPKQWKRFTEGLKKNPGAGDPLTPAVRLIAKNRPGGDSTNHSRRPSGEYADTQGRPRSRGSSFDIEDMAVRGTDPRPASVAFPDKRAGFKLYSRRNPNISRDPKSRVLDWEEIYSKKPHRSRLYDQLLTTQASRCMDCGTPSCHYPNTGGGGCPLGNRIPTFNQLVYEGQWKLALDRLLDTNNFPEFTGTACPAPCEEACVLAINEPAVTIKSVELAIIEHAFQKGWIKPMPPLTKTYKTVAIVGSGPTGLAAAAQLNKAGHSVTVFERADRIGGLLVYGIPNMKLDKIDKVQRRVDILQQEGIEFKTDIEIGSEPYTLTSLRSSYDAVLLATGATQSRDALAKIPGRDLKGIYQILLKFAEDVIWEYCFSTNSSTGNRSWRCSTPVVPSTVFVAECLSSRNLREDINQYVLMLQVDPQDDEISTVYSAVDISEEMDAMDFLTLSQKSWLDSELDDEKFIDCAGRKVIVIGGGDTAVDCVATAIRLGAESVLQFSRRPAGTKAVSRWPYWDEDVYRVEYAHEESDAIHSRDPREYEVQSKTFVGEDGVLKGIQTVRVSFDPISRTTKQVENSEHTYPCDLCLLAMGFTGPDEVLDRGQLPRKDGCFDADYGT</sequence>
<dbReference type="InterPro" id="IPR006982">
    <property type="entry name" value="Glu_synth_centr_N"/>
</dbReference>
<evidence type="ECO:0000256" key="12">
    <source>
        <dbReference type="ARBA" id="ARBA00022962"/>
    </source>
</evidence>
<keyword evidence="13" id="KW-0560">Oxidoreductase</keyword>
<dbReference type="GO" id="GO:0046872">
    <property type="term" value="F:metal ion binding"/>
    <property type="evidence" value="ECO:0007669"/>
    <property type="project" value="UniProtKB-KW"/>
</dbReference>
<dbReference type="Gene3D" id="1.10.1060.10">
    <property type="entry name" value="Alpha-helical ferredoxin"/>
    <property type="match status" value="1"/>
</dbReference>
<evidence type="ECO:0000256" key="7">
    <source>
        <dbReference type="ARBA" id="ARBA00022605"/>
    </source>
</evidence>
<protein>
    <recommendedName>
        <fullName evidence="20">Glutamine amidotransferase type-2 domain-containing protein</fullName>
    </recommendedName>
</protein>
<evidence type="ECO:0000256" key="18">
    <source>
        <dbReference type="ARBA" id="ARBA00029440"/>
    </source>
</evidence>
<dbReference type="EMBL" id="JAAPAO010000119">
    <property type="protein sequence ID" value="KAF4672113.1"/>
    <property type="molecule type" value="Genomic_DNA"/>
</dbReference>
<comment type="pathway">
    <text evidence="18">Amino-acid biosynthesis.</text>
</comment>
<keyword evidence="16" id="KW-0314">Glutamate biosynthesis</keyword>
<comment type="cofactor">
    <cofactor evidence="1">
        <name>FMN</name>
        <dbReference type="ChEBI" id="CHEBI:58210"/>
    </cofactor>
</comment>
<evidence type="ECO:0000256" key="11">
    <source>
        <dbReference type="ARBA" id="ARBA00022827"/>
    </source>
</evidence>
<dbReference type="SUPFAM" id="SSF56235">
    <property type="entry name" value="N-terminal nucleophile aminohydrolases (Ntn hydrolases)"/>
    <property type="match status" value="2"/>
</dbReference>
<evidence type="ECO:0000256" key="6">
    <source>
        <dbReference type="ARBA" id="ARBA00009716"/>
    </source>
</evidence>
<dbReference type="InterPro" id="IPR009051">
    <property type="entry name" value="Helical_ferredxn"/>
</dbReference>
<dbReference type="InterPro" id="IPR029055">
    <property type="entry name" value="Ntn_hydrolases_N"/>
</dbReference>
<dbReference type="SUPFAM" id="SSF69336">
    <property type="entry name" value="Alpha subunit of glutamate synthase, C-terminal domain"/>
    <property type="match status" value="1"/>
</dbReference>
<dbReference type="OrthoDB" id="4327079at2759"/>
<comment type="caution">
    <text evidence="21">The sequence shown here is derived from an EMBL/GenBank/DDBJ whole genome shotgun (WGS) entry which is preliminary data.</text>
</comment>
<feature type="region of interest" description="Disordered" evidence="19">
    <location>
        <begin position="1814"/>
        <end position="1865"/>
    </location>
</feature>
<dbReference type="InterPro" id="IPR013785">
    <property type="entry name" value="Aldolase_TIM"/>
</dbReference>
<dbReference type="NCBIfam" id="NF008730">
    <property type="entry name" value="PRK11750.1"/>
    <property type="match status" value="1"/>
</dbReference>
<dbReference type="InterPro" id="IPR036485">
    <property type="entry name" value="Glu_synth_asu_C_sf"/>
</dbReference>
<reference evidence="21 22" key="1">
    <citation type="submission" date="2020-04" db="EMBL/GenBank/DDBJ databases">
        <title>Perkinsus chesapeaki whole genome sequence.</title>
        <authorList>
            <person name="Bogema D.R."/>
        </authorList>
    </citation>
    <scope>NUCLEOTIDE SEQUENCE [LARGE SCALE GENOMIC DNA]</scope>
    <source>
        <strain evidence="21">ATCC PRA-425</strain>
    </source>
</reference>
<dbReference type="Proteomes" id="UP000591131">
    <property type="component" value="Unassembled WGS sequence"/>
</dbReference>
<evidence type="ECO:0000256" key="14">
    <source>
        <dbReference type="ARBA" id="ARBA00023004"/>
    </source>
</evidence>
<dbReference type="PROSITE" id="PS51278">
    <property type="entry name" value="GATASE_TYPE_2"/>
    <property type="match status" value="1"/>
</dbReference>
<evidence type="ECO:0000313" key="22">
    <source>
        <dbReference type="Proteomes" id="UP000591131"/>
    </source>
</evidence>
<accession>A0A7J6MKM7</accession>
<keyword evidence="11" id="KW-0274">FAD</keyword>
<feature type="region of interest" description="Disordered" evidence="19">
    <location>
        <begin position="1056"/>
        <end position="1080"/>
    </location>
</feature>
<feature type="compositionally biased region" description="Basic and acidic residues" evidence="19">
    <location>
        <begin position="1069"/>
        <end position="1080"/>
    </location>
</feature>
<dbReference type="CDD" id="cd02808">
    <property type="entry name" value="GltS_FMN"/>
    <property type="match status" value="1"/>
</dbReference>
<dbReference type="InterPro" id="IPR002932">
    <property type="entry name" value="Glu_synthdom"/>
</dbReference>
<dbReference type="Pfam" id="PF01645">
    <property type="entry name" value="Glu_synthase"/>
    <property type="match status" value="1"/>
</dbReference>
<dbReference type="SUPFAM" id="SSF51395">
    <property type="entry name" value="FMN-linked oxidoreductases"/>
    <property type="match status" value="1"/>
</dbReference>
<dbReference type="Gene3D" id="3.60.20.10">
    <property type="entry name" value="Glutamine Phosphoribosylpyrophosphate, subunit 1, domain 1"/>
    <property type="match status" value="1"/>
</dbReference>
<dbReference type="Gene3D" id="3.20.20.70">
    <property type="entry name" value="Aldolase class I"/>
    <property type="match status" value="2"/>
</dbReference>
<dbReference type="Pfam" id="PF01493">
    <property type="entry name" value="GXGXG"/>
    <property type="match status" value="1"/>
</dbReference>
<dbReference type="InterPro" id="IPR028261">
    <property type="entry name" value="DPD_II"/>
</dbReference>
<dbReference type="CDD" id="cd00713">
    <property type="entry name" value="GltS"/>
    <property type="match status" value="1"/>
</dbReference>
<proteinExistence type="inferred from homology"/>
<dbReference type="GO" id="GO:0051538">
    <property type="term" value="F:3 iron, 4 sulfur cluster binding"/>
    <property type="evidence" value="ECO:0007669"/>
    <property type="project" value="UniProtKB-KW"/>
</dbReference>
<evidence type="ECO:0000256" key="10">
    <source>
        <dbReference type="ARBA" id="ARBA00022723"/>
    </source>
</evidence>
<dbReference type="Gene3D" id="3.50.50.60">
    <property type="entry name" value="FAD/NAD(P)-binding domain"/>
    <property type="match status" value="2"/>
</dbReference>
<dbReference type="Pfam" id="PF00310">
    <property type="entry name" value="GATase_2"/>
    <property type="match status" value="2"/>
</dbReference>
<comment type="cofactor">
    <cofactor evidence="3">
        <name>FAD</name>
        <dbReference type="ChEBI" id="CHEBI:57692"/>
    </cofactor>
</comment>
<dbReference type="InterPro" id="IPR002489">
    <property type="entry name" value="Glu_synth_asu_C"/>
</dbReference>
<dbReference type="UniPathway" id="UPA00045"/>
<dbReference type="PANTHER" id="PTHR43100:SF1">
    <property type="entry name" value="GLUTAMATE SYNTHASE [NADPH] SMALL CHAIN"/>
    <property type="match status" value="1"/>
</dbReference>
<evidence type="ECO:0000256" key="16">
    <source>
        <dbReference type="ARBA" id="ARBA00023164"/>
    </source>
</evidence>